<sequence>MCGRFALGVPADEIRAGIVYHFPRMLNNPHAAARRARQGEAGRNRQRQDRQRRRDRQGVQGQVVRPAAASQVVEQSDQEEEEALEWPASDEETQDAGVVQQGEEDGRLIATRLEWENEDRFRQGNYNVAPRSNGIVLRLKPTQERGSDLRLRGGGEGGEIAEVTREERKDPFDVGNQELVIETMQWGLIPHWSKHPPSGPLNTINARSENLTDNAGGMWQSLKGPKRCLVVVQGYYEWQKKGTLKIPHFTKLPPNKGSIPHLMLLAGLYDTVKYVDAPASDPPIKTFTILTTTPCKSLQWLHDRMPVILEKEEECVRWLDCRDGWTPQVAKLLRPYDGEVECYPVPSEVGKIGNNSPSFVLPVKERKDGIANFFKKQTGEGVPVKTSDSSPKAKDNLEGKLPVKRQHSGEVKVPDDAHVDEKPRTNRAKQVHSPASTPKLDLKVEAEQVSDSSPDRNTDLPPTKKEEHEFETGIGDDSNAPNPKTPRGGKGKGKTNVASPEVAIVSPRQTRSSVQKTISKREDVSPRITRKRKHPISEVVSEEDEIQVISSPETSRPRKKTPAAASKSSGTNETTVEAKVNKSVPRERKAKGATTQGGTGEEGLESTHQTSLDGFLKHED</sequence>
<dbReference type="PANTHER" id="PTHR13604:SF0">
    <property type="entry name" value="ABASIC SITE PROCESSING PROTEIN HMCES"/>
    <property type="match status" value="1"/>
</dbReference>
<comment type="caution">
    <text evidence="9">The sequence shown here is derived from an EMBL/GenBank/DDBJ whole genome shotgun (WGS) entry which is preliminary data.</text>
</comment>
<dbReference type="PANTHER" id="PTHR13604">
    <property type="entry name" value="DC12-RELATED"/>
    <property type="match status" value="1"/>
</dbReference>
<feature type="compositionally biased region" description="Basic and acidic residues" evidence="8">
    <location>
        <begin position="453"/>
        <end position="471"/>
    </location>
</feature>
<organism evidence="9 10">
    <name type="scientific">Naganishia liquefaciens</name>
    <dbReference type="NCBI Taxonomy" id="104408"/>
    <lineage>
        <taxon>Eukaryota</taxon>
        <taxon>Fungi</taxon>
        <taxon>Dikarya</taxon>
        <taxon>Basidiomycota</taxon>
        <taxon>Agaricomycotina</taxon>
        <taxon>Tremellomycetes</taxon>
        <taxon>Filobasidiales</taxon>
        <taxon>Filobasidiaceae</taxon>
        <taxon>Naganishia</taxon>
    </lineage>
</organism>
<evidence type="ECO:0008006" key="11">
    <source>
        <dbReference type="Google" id="ProtNLM"/>
    </source>
</evidence>
<evidence type="ECO:0000313" key="9">
    <source>
        <dbReference type="EMBL" id="GHJ86420.1"/>
    </source>
</evidence>
<proteinExistence type="inferred from homology"/>
<keyword evidence="7" id="KW-0456">Lyase</keyword>
<feature type="region of interest" description="Disordered" evidence="8">
    <location>
        <begin position="31"/>
        <end position="103"/>
    </location>
</feature>
<feature type="compositionally biased region" description="Basic and acidic residues" evidence="8">
    <location>
        <begin position="37"/>
        <end position="49"/>
    </location>
</feature>
<feature type="compositionally biased region" description="Basic and acidic residues" evidence="8">
    <location>
        <begin position="407"/>
        <end position="424"/>
    </location>
</feature>
<evidence type="ECO:0000256" key="2">
    <source>
        <dbReference type="ARBA" id="ARBA00022670"/>
    </source>
</evidence>
<feature type="compositionally biased region" description="Acidic residues" evidence="8">
    <location>
        <begin position="76"/>
        <end position="94"/>
    </location>
</feature>
<keyword evidence="2" id="KW-0645">Protease</keyword>
<feature type="compositionally biased region" description="Low complexity" evidence="8">
    <location>
        <begin position="58"/>
        <end position="75"/>
    </location>
</feature>
<dbReference type="InterPro" id="IPR036590">
    <property type="entry name" value="SRAP-like"/>
</dbReference>
<dbReference type="GO" id="GO:0003697">
    <property type="term" value="F:single-stranded DNA binding"/>
    <property type="evidence" value="ECO:0007669"/>
    <property type="project" value="InterPro"/>
</dbReference>
<feature type="region of interest" description="Disordered" evidence="8">
    <location>
        <begin position="379"/>
        <end position="620"/>
    </location>
</feature>
<dbReference type="GO" id="GO:0006508">
    <property type="term" value="P:proteolysis"/>
    <property type="evidence" value="ECO:0007669"/>
    <property type="project" value="UniProtKB-KW"/>
</dbReference>
<comment type="similarity">
    <text evidence="1">Belongs to the SOS response-associated peptidase family.</text>
</comment>
<feature type="compositionally biased region" description="Polar residues" evidence="8">
    <location>
        <begin position="566"/>
        <end position="575"/>
    </location>
</feature>
<dbReference type="SUPFAM" id="SSF143081">
    <property type="entry name" value="BB1717-like"/>
    <property type="match status" value="1"/>
</dbReference>
<dbReference type="AlphaFoldDB" id="A0A8H3TSI4"/>
<keyword evidence="6" id="KW-0238">DNA-binding</keyword>
<evidence type="ECO:0000256" key="4">
    <source>
        <dbReference type="ARBA" id="ARBA00022801"/>
    </source>
</evidence>
<reference evidence="9" key="1">
    <citation type="submission" date="2020-07" db="EMBL/GenBank/DDBJ databases">
        <title>Draft Genome Sequence of a Deep-Sea Yeast, Naganishia (Cryptococcus) liquefaciens strain N6.</title>
        <authorList>
            <person name="Han Y.W."/>
            <person name="Kajitani R."/>
            <person name="Morimoto H."/>
            <person name="Parhat M."/>
            <person name="Tsubouchi H."/>
            <person name="Bakenova O."/>
            <person name="Ogata M."/>
            <person name="Argunhan B."/>
            <person name="Aoki R."/>
            <person name="Kajiwara S."/>
            <person name="Itoh T."/>
            <person name="Iwasaki H."/>
        </authorList>
    </citation>
    <scope>NUCLEOTIDE SEQUENCE</scope>
    <source>
        <strain evidence="9">N6</strain>
    </source>
</reference>
<protein>
    <recommendedName>
        <fullName evidence="11">DUF159-domain-containing protein</fullName>
    </recommendedName>
</protein>
<evidence type="ECO:0000256" key="6">
    <source>
        <dbReference type="ARBA" id="ARBA00023125"/>
    </source>
</evidence>
<evidence type="ECO:0000256" key="5">
    <source>
        <dbReference type="ARBA" id="ARBA00023124"/>
    </source>
</evidence>
<evidence type="ECO:0000256" key="3">
    <source>
        <dbReference type="ARBA" id="ARBA00022763"/>
    </source>
</evidence>
<dbReference type="Pfam" id="PF02586">
    <property type="entry name" value="SRAP"/>
    <property type="match status" value="1"/>
</dbReference>
<accession>A0A8H3TSI4</accession>
<keyword evidence="10" id="KW-1185">Reference proteome</keyword>
<dbReference type="GO" id="GO:0008233">
    <property type="term" value="F:peptidase activity"/>
    <property type="evidence" value="ECO:0007669"/>
    <property type="project" value="UniProtKB-KW"/>
</dbReference>
<evidence type="ECO:0000256" key="7">
    <source>
        <dbReference type="ARBA" id="ARBA00023239"/>
    </source>
</evidence>
<name>A0A8H3TSI4_9TREE</name>
<dbReference type="GO" id="GO:0016829">
    <property type="term" value="F:lyase activity"/>
    <property type="evidence" value="ECO:0007669"/>
    <property type="project" value="UniProtKB-KW"/>
</dbReference>
<keyword evidence="3" id="KW-0227">DNA damage</keyword>
<evidence type="ECO:0000256" key="1">
    <source>
        <dbReference type="ARBA" id="ARBA00008136"/>
    </source>
</evidence>
<dbReference type="GO" id="GO:0106300">
    <property type="term" value="P:protein-DNA covalent cross-linking repair"/>
    <property type="evidence" value="ECO:0007669"/>
    <property type="project" value="InterPro"/>
</dbReference>
<dbReference type="EMBL" id="BLZA01000018">
    <property type="protein sequence ID" value="GHJ86420.1"/>
    <property type="molecule type" value="Genomic_DNA"/>
</dbReference>
<feature type="compositionally biased region" description="Polar residues" evidence="8">
    <location>
        <begin position="507"/>
        <end position="517"/>
    </location>
</feature>
<keyword evidence="5" id="KW-0190">Covalent protein-DNA linkage</keyword>
<gene>
    <name evidence="9" type="ORF">NliqN6_2822</name>
</gene>
<evidence type="ECO:0000313" key="10">
    <source>
        <dbReference type="Proteomes" id="UP000620104"/>
    </source>
</evidence>
<dbReference type="OrthoDB" id="2111841at2759"/>
<dbReference type="InterPro" id="IPR003738">
    <property type="entry name" value="SRAP"/>
</dbReference>
<dbReference type="Gene3D" id="3.90.1680.10">
    <property type="entry name" value="SOS response associated peptidase-like"/>
    <property type="match status" value="1"/>
</dbReference>
<dbReference type="Proteomes" id="UP000620104">
    <property type="component" value="Unassembled WGS sequence"/>
</dbReference>
<evidence type="ECO:0000256" key="8">
    <source>
        <dbReference type="SAM" id="MobiDB-lite"/>
    </source>
</evidence>
<keyword evidence="4" id="KW-0378">Hydrolase</keyword>